<name>A0A507BLR3_9PEZI</name>
<keyword evidence="9" id="KW-1185">Reference proteome</keyword>
<evidence type="ECO:0000256" key="2">
    <source>
        <dbReference type="ARBA" id="ARBA00022692"/>
    </source>
</evidence>
<dbReference type="InParanoid" id="A0A507BLR3"/>
<evidence type="ECO:0000313" key="8">
    <source>
        <dbReference type="EMBL" id="TPX17640.1"/>
    </source>
</evidence>
<evidence type="ECO:0000256" key="6">
    <source>
        <dbReference type="SAM" id="MobiDB-lite"/>
    </source>
</evidence>
<proteinExistence type="predicted"/>
<dbReference type="STRING" id="1093900.A0A507BLR3"/>
<dbReference type="InterPro" id="IPR024512">
    <property type="entry name" value="Ser_palmitoyltrfase_ssu-like"/>
</dbReference>
<dbReference type="EMBL" id="SKBQ01000133">
    <property type="protein sequence ID" value="TPX17640.1"/>
    <property type="molecule type" value="Genomic_DNA"/>
</dbReference>
<keyword evidence="3" id="KW-0256">Endoplasmic reticulum</keyword>
<dbReference type="RefSeq" id="XP_030999351.1">
    <property type="nucleotide sequence ID" value="XM_031134849.1"/>
</dbReference>
<protein>
    <submittedName>
        <fullName evidence="8">Uncharacterized protein</fullName>
    </submittedName>
</protein>
<feature type="transmembrane region" description="Helical" evidence="7">
    <location>
        <begin position="97"/>
        <end position="118"/>
    </location>
</feature>
<evidence type="ECO:0000256" key="3">
    <source>
        <dbReference type="ARBA" id="ARBA00022824"/>
    </source>
</evidence>
<evidence type="ECO:0000256" key="1">
    <source>
        <dbReference type="ARBA" id="ARBA00004477"/>
    </source>
</evidence>
<evidence type="ECO:0000313" key="9">
    <source>
        <dbReference type="Proteomes" id="UP000319257"/>
    </source>
</evidence>
<keyword evidence="4 7" id="KW-1133">Transmembrane helix</keyword>
<gene>
    <name evidence="8" type="ORF">E0L32_012051</name>
</gene>
<organism evidence="8 9">
    <name type="scientific">Thyridium curvatum</name>
    <dbReference type="NCBI Taxonomy" id="1093900"/>
    <lineage>
        <taxon>Eukaryota</taxon>
        <taxon>Fungi</taxon>
        <taxon>Dikarya</taxon>
        <taxon>Ascomycota</taxon>
        <taxon>Pezizomycotina</taxon>
        <taxon>Sordariomycetes</taxon>
        <taxon>Sordariomycetidae</taxon>
        <taxon>Thyridiales</taxon>
        <taxon>Thyridiaceae</taxon>
        <taxon>Thyridium</taxon>
    </lineage>
</organism>
<evidence type="ECO:0000256" key="7">
    <source>
        <dbReference type="SAM" id="Phobius"/>
    </source>
</evidence>
<dbReference type="Pfam" id="PF11779">
    <property type="entry name" value="SPT_ssu-like"/>
    <property type="match status" value="1"/>
</dbReference>
<dbReference type="GO" id="GO:0005789">
    <property type="term" value="C:endoplasmic reticulum membrane"/>
    <property type="evidence" value="ECO:0007669"/>
    <property type="project" value="UniProtKB-SubCell"/>
</dbReference>
<accession>A0A507BLR3</accession>
<evidence type="ECO:0000256" key="4">
    <source>
        <dbReference type="ARBA" id="ARBA00022989"/>
    </source>
</evidence>
<dbReference type="OrthoDB" id="202672at2759"/>
<feature type="region of interest" description="Disordered" evidence="6">
    <location>
        <begin position="1"/>
        <end position="37"/>
    </location>
</feature>
<dbReference type="Proteomes" id="UP000319257">
    <property type="component" value="Unassembled WGS sequence"/>
</dbReference>
<keyword evidence="5 7" id="KW-0472">Membrane</keyword>
<feature type="compositionally biased region" description="Basic and acidic residues" evidence="6">
    <location>
        <begin position="11"/>
        <end position="37"/>
    </location>
</feature>
<comment type="caution">
    <text evidence="8">The sequence shown here is derived from an EMBL/GenBank/DDBJ whole genome shotgun (WGS) entry which is preliminary data.</text>
</comment>
<keyword evidence="2 7" id="KW-0812">Transmembrane</keyword>
<evidence type="ECO:0000256" key="5">
    <source>
        <dbReference type="ARBA" id="ARBA00023136"/>
    </source>
</evidence>
<dbReference type="GeneID" id="41979498"/>
<reference evidence="8 9" key="1">
    <citation type="submission" date="2019-06" db="EMBL/GenBank/DDBJ databases">
        <title>Draft genome sequence of the filamentous fungus Phialemoniopsis curvata isolated from diesel fuel.</title>
        <authorList>
            <person name="Varaljay V.A."/>
            <person name="Lyon W.J."/>
            <person name="Crouch A.L."/>
            <person name="Drake C.E."/>
            <person name="Hollomon J.M."/>
            <person name="Nadeau L.J."/>
            <person name="Nunn H.S."/>
            <person name="Stevenson B.S."/>
            <person name="Bojanowski C.L."/>
            <person name="Crookes-Goodson W.J."/>
        </authorList>
    </citation>
    <scope>NUCLEOTIDE SEQUENCE [LARGE SCALE GENOMIC DNA]</scope>
    <source>
        <strain evidence="8 9">D216</strain>
    </source>
</reference>
<dbReference type="AlphaFoldDB" id="A0A507BLR3"/>
<comment type="subcellular location">
    <subcellularLocation>
        <location evidence="1">Endoplasmic reticulum membrane</location>
        <topology evidence="1">Multi-pass membrane protein</topology>
    </subcellularLocation>
</comment>
<sequence length="179" mass="20479">MRPNTADAEEILSKGENRRHAVEIERPDEKRQQKKQNDDLQLMYAAQQRSHYIAMGKLETDNGDLSLLGRFSKWLKLKIYQFEATYTLTMFSSAEKFVFYSILFLLTSLTMIACFLYLPHHIAFIANRAWFYVHGDNVDVVERTMEAVSELASAKLAAGQATSTSFTVAEKTVSIVREL</sequence>